<protein>
    <submittedName>
        <fullName evidence="5">Uncharacterized protein</fullName>
    </submittedName>
</protein>
<evidence type="ECO:0000256" key="3">
    <source>
        <dbReference type="ARBA" id="ARBA00023002"/>
    </source>
</evidence>
<keyword evidence="6" id="KW-1185">Reference proteome</keyword>
<dbReference type="PANTHER" id="PTHR44668:SF2">
    <property type="entry name" value="DEHYDROGENASE_REDUCTASE SDR FAMILY MEMBER 7C"/>
    <property type="match status" value="1"/>
</dbReference>
<evidence type="ECO:0000256" key="4">
    <source>
        <dbReference type="ARBA" id="ARBA00023027"/>
    </source>
</evidence>
<dbReference type="Proteomes" id="UP001239994">
    <property type="component" value="Unassembled WGS sequence"/>
</dbReference>
<reference evidence="5" key="1">
    <citation type="submission" date="2023-03" db="EMBL/GenBank/DDBJ databases">
        <title>Electrophorus voltai genome.</title>
        <authorList>
            <person name="Bian C."/>
        </authorList>
    </citation>
    <scope>NUCLEOTIDE SEQUENCE</scope>
    <source>
        <strain evidence="5">CB-2022</strain>
        <tissue evidence="5">Muscle</tissue>
    </source>
</reference>
<evidence type="ECO:0000313" key="5">
    <source>
        <dbReference type="EMBL" id="KAK1799033.1"/>
    </source>
</evidence>
<keyword evidence="3" id="KW-0560">Oxidoreductase</keyword>
<comment type="similarity">
    <text evidence="1">Belongs to the short-chain dehydrogenases/reductases (SDR) family.</text>
</comment>
<dbReference type="PANTHER" id="PTHR44668">
    <property type="match status" value="1"/>
</dbReference>
<gene>
    <name evidence="5" type="ORF">P4O66_007297</name>
</gene>
<evidence type="ECO:0000256" key="1">
    <source>
        <dbReference type="ARBA" id="ARBA00006484"/>
    </source>
</evidence>
<proteinExistence type="inferred from homology"/>
<dbReference type="EMBL" id="JAROKS010000012">
    <property type="protein sequence ID" value="KAK1799033.1"/>
    <property type="molecule type" value="Genomic_DNA"/>
</dbReference>
<keyword evidence="2" id="KW-0521">NADP</keyword>
<comment type="caution">
    <text evidence="5">The sequence shown here is derived from an EMBL/GenBank/DDBJ whole genome shotgun (WGS) entry which is preliminary data.</text>
</comment>
<keyword evidence="4" id="KW-0520">NAD</keyword>
<dbReference type="GO" id="GO:0016616">
    <property type="term" value="F:oxidoreductase activity, acting on the CH-OH group of donors, NAD or NADP as acceptor"/>
    <property type="evidence" value="ECO:0007669"/>
    <property type="project" value="TreeGrafter"/>
</dbReference>
<accession>A0AAD8ZGF0</accession>
<evidence type="ECO:0000256" key="2">
    <source>
        <dbReference type="ARBA" id="ARBA00022857"/>
    </source>
</evidence>
<dbReference type="GO" id="GO:0006874">
    <property type="term" value="P:intracellular calcium ion homeostasis"/>
    <property type="evidence" value="ECO:0007669"/>
    <property type="project" value="TreeGrafter"/>
</dbReference>
<feature type="non-terminal residue" evidence="5">
    <location>
        <position position="1"/>
    </location>
</feature>
<dbReference type="InterPro" id="IPR052148">
    <property type="entry name" value="SDR_family_member_7C"/>
</dbReference>
<organism evidence="5 6">
    <name type="scientific">Electrophorus voltai</name>
    <dbReference type="NCBI Taxonomy" id="2609070"/>
    <lineage>
        <taxon>Eukaryota</taxon>
        <taxon>Metazoa</taxon>
        <taxon>Chordata</taxon>
        <taxon>Craniata</taxon>
        <taxon>Vertebrata</taxon>
        <taxon>Euteleostomi</taxon>
        <taxon>Actinopterygii</taxon>
        <taxon>Neopterygii</taxon>
        <taxon>Teleostei</taxon>
        <taxon>Ostariophysi</taxon>
        <taxon>Gymnotiformes</taxon>
        <taxon>Gymnotoidei</taxon>
        <taxon>Gymnotidae</taxon>
        <taxon>Electrophorus</taxon>
    </lineage>
</organism>
<name>A0AAD8ZGF0_9TELE</name>
<evidence type="ECO:0000313" key="6">
    <source>
        <dbReference type="Proteomes" id="UP001239994"/>
    </source>
</evidence>
<sequence length="113" mass="12385">MLIKTRVPFCNMSSDPRSPALYDIQKGWSHGSGEQHPGETGCAFPHQFKDDLHSLSGTPILSDAASKHAIQAFFDCLRAEVQEYGISISTVSHTFIKATTSPHPTPKTNSIWS</sequence>
<dbReference type="AlphaFoldDB" id="A0AAD8ZGF0"/>